<reference evidence="5" key="2">
    <citation type="journal article" date="2011" name="Microb. Ecol.">
        <title>Taxonomic and Functional Metagenomic Profiling of the Microbial Community in the Anoxic Sediment of a Sub-saline Shallow Lake (Laguna de Carrizo, Central Spain).</title>
        <authorList>
            <person name="Ferrer M."/>
            <person name="Guazzaroni M.E."/>
            <person name="Richter M."/>
            <person name="Garcia-Salamanca A."/>
            <person name="Yarza P."/>
            <person name="Suarez-Suarez A."/>
            <person name="Solano J."/>
            <person name="Alcaide M."/>
            <person name="van Dillewijn P."/>
            <person name="Molina-Henares M.A."/>
            <person name="Lopez-Cortes N."/>
            <person name="Al-Ramahi Y."/>
            <person name="Guerrero C."/>
            <person name="Acosta A."/>
            <person name="de Eugenio L.I."/>
            <person name="Martinez V."/>
            <person name="Marques S."/>
            <person name="Rojo F."/>
            <person name="Santero E."/>
            <person name="Genilloud O."/>
            <person name="Perez-Perez J."/>
            <person name="Rossello-Mora R."/>
            <person name="Ramos J.L."/>
        </authorList>
    </citation>
    <scope>NUCLEOTIDE SEQUENCE</scope>
</reference>
<dbReference type="InterPro" id="IPR028082">
    <property type="entry name" value="Peripla_BP_I"/>
</dbReference>
<evidence type="ECO:0000256" key="2">
    <source>
        <dbReference type="ARBA" id="ARBA00022729"/>
    </source>
</evidence>
<keyword evidence="3" id="KW-0029">Amino-acid transport</keyword>
<feature type="non-terminal residue" evidence="5">
    <location>
        <position position="87"/>
    </location>
</feature>
<organism evidence="5">
    <name type="scientific">sediment metagenome</name>
    <dbReference type="NCBI Taxonomy" id="749907"/>
    <lineage>
        <taxon>unclassified sequences</taxon>
        <taxon>metagenomes</taxon>
        <taxon>ecological metagenomes</taxon>
    </lineage>
</organism>
<comment type="caution">
    <text evidence="5">The sequence shown here is derived from an EMBL/GenBank/DDBJ whole genome shotgun (WGS) entry which is preliminary data.</text>
</comment>
<dbReference type="Pfam" id="PF13458">
    <property type="entry name" value="Peripla_BP_6"/>
    <property type="match status" value="1"/>
</dbReference>
<dbReference type="PANTHER" id="PTHR47151:SF2">
    <property type="entry name" value="AMINO ACID BINDING PROTEIN"/>
    <property type="match status" value="1"/>
</dbReference>
<keyword evidence="2" id="KW-0732">Signal</keyword>
<dbReference type="EMBL" id="ADZX01000700">
    <property type="protein sequence ID" value="EFK95677.1"/>
    <property type="molecule type" value="Genomic_DNA"/>
</dbReference>
<name>D9PL91_9ZZZZ</name>
<dbReference type="InterPro" id="IPR000709">
    <property type="entry name" value="Leu_Ile_Val-bd"/>
</dbReference>
<dbReference type="Gene3D" id="3.40.50.2300">
    <property type="match status" value="1"/>
</dbReference>
<dbReference type="PANTHER" id="PTHR47151">
    <property type="entry name" value="LEU/ILE/VAL-BINDING ABC TRANSPORTER SUBUNIT"/>
    <property type="match status" value="1"/>
</dbReference>
<evidence type="ECO:0000256" key="1">
    <source>
        <dbReference type="ARBA" id="ARBA00022448"/>
    </source>
</evidence>
<gene>
    <name evidence="5" type="ORF">LDC_2314</name>
</gene>
<accession>D9PL91</accession>
<keyword evidence="1" id="KW-0813">Transport</keyword>
<dbReference type="SUPFAM" id="SSF53822">
    <property type="entry name" value="Periplasmic binding protein-like I"/>
    <property type="match status" value="1"/>
</dbReference>
<dbReference type="GO" id="GO:0006865">
    <property type="term" value="P:amino acid transport"/>
    <property type="evidence" value="ECO:0007669"/>
    <property type="project" value="UniProtKB-KW"/>
</dbReference>
<dbReference type="AlphaFoldDB" id="D9PL91"/>
<dbReference type="PRINTS" id="PR00337">
    <property type="entry name" value="LEUILEVALBP"/>
</dbReference>
<sequence>MELYDQTKEVNTLFISKPLLVVLNLVSCNNKQESLVSKGPIRIGFMGPLSGDPAVIGIQQMNSVKLALEEINSRGGVNGKKLEIVYE</sequence>
<evidence type="ECO:0000313" key="5">
    <source>
        <dbReference type="EMBL" id="EFK95677.1"/>
    </source>
</evidence>
<proteinExistence type="predicted"/>
<evidence type="ECO:0000256" key="3">
    <source>
        <dbReference type="ARBA" id="ARBA00022970"/>
    </source>
</evidence>
<dbReference type="InterPro" id="IPR028081">
    <property type="entry name" value="Leu-bd"/>
</dbReference>
<reference evidence="5" key="1">
    <citation type="submission" date="2010-07" db="EMBL/GenBank/DDBJ databases">
        <authorList>
            <consortium name="CONSOLIDER consortium CSD2007-00005"/>
            <person name="Guazzaroni M.-E."/>
            <person name="Richter M."/>
            <person name="Garcia-Salamanca A."/>
            <person name="Yarza P."/>
            <person name="Ferrer M."/>
        </authorList>
    </citation>
    <scope>NUCLEOTIDE SEQUENCE</scope>
</reference>
<evidence type="ECO:0000259" key="4">
    <source>
        <dbReference type="Pfam" id="PF13458"/>
    </source>
</evidence>
<feature type="domain" description="Leucine-binding protein" evidence="4">
    <location>
        <begin position="40"/>
        <end position="86"/>
    </location>
</feature>
<protein>
    <recommendedName>
        <fullName evidence="4">Leucine-binding protein domain-containing protein</fullName>
    </recommendedName>
</protein>